<accession>A0A397BXL2</accession>
<proteinExistence type="predicted"/>
<evidence type="ECO:0000256" key="1">
    <source>
        <dbReference type="SAM" id="Phobius"/>
    </source>
</evidence>
<gene>
    <name evidence="3" type="ORF">DYB25_001909</name>
    <name evidence="4" type="ORF">DYB38_000368</name>
</gene>
<evidence type="ECO:0000313" key="3">
    <source>
        <dbReference type="EMBL" id="RHY24154.1"/>
    </source>
</evidence>
<evidence type="ECO:0000259" key="2">
    <source>
        <dbReference type="PROSITE" id="PS50192"/>
    </source>
</evidence>
<feature type="domain" description="T-SNARE coiled-coil homology" evidence="2">
    <location>
        <begin position="145"/>
        <end position="207"/>
    </location>
</feature>
<dbReference type="Proteomes" id="UP000265716">
    <property type="component" value="Unassembled WGS sequence"/>
</dbReference>
<dbReference type="EMBL" id="QUTC01012773">
    <property type="protein sequence ID" value="RHY35667.1"/>
    <property type="molecule type" value="Genomic_DNA"/>
</dbReference>
<dbReference type="PROSITE" id="PS50192">
    <property type="entry name" value="T_SNARE"/>
    <property type="match status" value="1"/>
</dbReference>
<comment type="caution">
    <text evidence="4">The sequence shown here is derived from an EMBL/GenBank/DDBJ whole genome shotgun (WGS) entry which is preliminary data.</text>
</comment>
<evidence type="ECO:0000313" key="6">
    <source>
        <dbReference type="Proteomes" id="UP000266239"/>
    </source>
</evidence>
<keyword evidence="1" id="KW-1133">Transmembrane helix</keyword>
<keyword evidence="1" id="KW-0472">Membrane</keyword>
<dbReference type="SUPFAM" id="SSF58038">
    <property type="entry name" value="SNARE fusion complex"/>
    <property type="match status" value="1"/>
</dbReference>
<dbReference type="AlphaFoldDB" id="A0A397BXL2"/>
<keyword evidence="1" id="KW-0812">Transmembrane</keyword>
<evidence type="ECO:0000313" key="5">
    <source>
        <dbReference type="Proteomes" id="UP000265716"/>
    </source>
</evidence>
<evidence type="ECO:0000313" key="4">
    <source>
        <dbReference type="EMBL" id="RHY35667.1"/>
    </source>
</evidence>
<dbReference type="Proteomes" id="UP000266239">
    <property type="component" value="Unassembled WGS sequence"/>
</dbReference>
<sequence>MSGGQATASAWSAWLDRLENARTSEKNLSTKIRSGNVANLGTSVFALQQSVSRLRREFDSMTSGSTTNAVATPQELRRREDLLRDLETQTRSLLAAYNNRAQGTKGLVKIFSPINSCTIDDDAHTWNRSSTLESGAQMLRAGIHTDILLDQDDQLSLIGQGVSNLKQYSLSVKNETDLHVRLLDDINVDVDRATTGLEAEGDRAQILAKKSSNFRLYLAIVVLTAILVFELIIGGSK</sequence>
<dbReference type="CDD" id="cd15841">
    <property type="entry name" value="SNARE_Qc"/>
    <property type="match status" value="1"/>
</dbReference>
<organism evidence="4 5">
    <name type="scientific">Aphanomyces astaci</name>
    <name type="common">Crayfish plague agent</name>
    <dbReference type="NCBI Taxonomy" id="112090"/>
    <lineage>
        <taxon>Eukaryota</taxon>
        <taxon>Sar</taxon>
        <taxon>Stramenopiles</taxon>
        <taxon>Oomycota</taxon>
        <taxon>Saprolegniomycetes</taxon>
        <taxon>Saprolegniales</taxon>
        <taxon>Verrucalvaceae</taxon>
        <taxon>Aphanomyces</taxon>
    </lineage>
</organism>
<dbReference type="InterPro" id="IPR000727">
    <property type="entry name" value="T_SNARE_dom"/>
</dbReference>
<dbReference type="EMBL" id="QUTA01003298">
    <property type="protein sequence ID" value="RHY24154.1"/>
    <property type="molecule type" value="Genomic_DNA"/>
</dbReference>
<feature type="transmembrane region" description="Helical" evidence="1">
    <location>
        <begin position="214"/>
        <end position="233"/>
    </location>
</feature>
<protein>
    <recommendedName>
        <fullName evidence="2">t-SNARE coiled-coil homology domain-containing protein</fullName>
    </recommendedName>
</protein>
<dbReference type="Gene3D" id="1.20.5.110">
    <property type="match status" value="1"/>
</dbReference>
<reference evidence="5 6" key="1">
    <citation type="submission" date="2018-08" db="EMBL/GenBank/DDBJ databases">
        <title>Aphanomyces genome sequencing and annotation.</title>
        <authorList>
            <person name="Minardi D."/>
            <person name="Oidtmann B."/>
            <person name="Van Der Giezen M."/>
            <person name="Studholme D.J."/>
        </authorList>
    </citation>
    <scope>NUCLEOTIDE SEQUENCE [LARGE SCALE GENOMIC DNA]</scope>
    <source>
        <strain evidence="4 5">SA</strain>
        <strain evidence="3 6">Yx</strain>
    </source>
</reference>
<name>A0A397BXL2_APHAT</name>
<dbReference type="VEuPathDB" id="FungiDB:H257_13649"/>